<feature type="domain" description="Integrase core" evidence="1">
    <location>
        <begin position="258"/>
        <end position="333"/>
    </location>
</feature>
<proteinExistence type="predicted"/>
<name>A0AAD6ZVU9_9AGAR</name>
<evidence type="ECO:0000259" key="1">
    <source>
        <dbReference type="Pfam" id="PF24764"/>
    </source>
</evidence>
<keyword evidence="3" id="KW-1185">Reference proteome</keyword>
<dbReference type="AlphaFoldDB" id="A0AAD6ZVU9"/>
<sequence>MVNRSSKNEPPDDVLKESLMKYASLKLSVAQRLANLAQDHNYHIKNTKLKQLNTQFNVPTVCKPAPISVISTLVCDKIDDDINQANGSDAVKTFLALDGFQIPRLPMAQGYHMSGHEGQCARFFKDSVYFQELHFDGHEKLANAVLRMGPIGISVYSARDKGSGIVPILVAAPDARQSVVVGHIYLDSIEEFGAFPLQVTVDKGSETGEMYAAQKALRFVVQHSNIFGCTQVSLPSCFTGGETFTPDINPMEWPELVALKSVNNILIENLWKWLLKTFGRSLHEYIEYGKYNGLFHPANDMHVHLFHWVWSKIVQIQLDKFKLYWNHHTPRKNPKKELISGIPPIEVYRNPETY</sequence>
<gene>
    <name evidence="2" type="ORF">DFH08DRAFT_811633</name>
</gene>
<evidence type="ECO:0000313" key="2">
    <source>
        <dbReference type="EMBL" id="KAJ7342550.1"/>
    </source>
</evidence>
<dbReference type="Proteomes" id="UP001218218">
    <property type="component" value="Unassembled WGS sequence"/>
</dbReference>
<comment type="caution">
    <text evidence="2">The sequence shown here is derived from an EMBL/GenBank/DDBJ whole genome shotgun (WGS) entry which is preliminary data.</text>
</comment>
<accession>A0AAD6ZVU9</accession>
<reference evidence="2" key="1">
    <citation type="submission" date="2023-03" db="EMBL/GenBank/DDBJ databases">
        <title>Massive genome expansion in bonnet fungi (Mycena s.s.) driven by repeated elements and novel gene families across ecological guilds.</title>
        <authorList>
            <consortium name="Lawrence Berkeley National Laboratory"/>
            <person name="Harder C.B."/>
            <person name="Miyauchi S."/>
            <person name="Viragh M."/>
            <person name="Kuo A."/>
            <person name="Thoen E."/>
            <person name="Andreopoulos B."/>
            <person name="Lu D."/>
            <person name="Skrede I."/>
            <person name="Drula E."/>
            <person name="Henrissat B."/>
            <person name="Morin E."/>
            <person name="Kohler A."/>
            <person name="Barry K."/>
            <person name="LaButti K."/>
            <person name="Morin E."/>
            <person name="Salamov A."/>
            <person name="Lipzen A."/>
            <person name="Mereny Z."/>
            <person name="Hegedus B."/>
            <person name="Baldrian P."/>
            <person name="Stursova M."/>
            <person name="Weitz H."/>
            <person name="Taylor A."/>
            <person name="Grigoriev I.V."/>
            <person name="Nagy L.G."/>
            <person name="Martin F."/>
            <person name="Kauserud H."/>
        </authorList>
    </citation>
    <scope>NUCLEOTIDE SEQUENCE</scope>
    <source>
        <strain evidence="2">CBHHK002</strain>
    </source>
</reference>
<organism evidence="2 3">
    <name type="scientific">Mycena albidolilacea</name>
    <dbReference type="NCBI Taxonomy" id="1033008"/>
    <lineage>
        <taxon>Eukaryota</taxon>
        <taxon>Fungi</taxon>
        <taxon>Dikarya</taxon>
        <taxon>Basidiomycota</taxon>
        <taxon>Agaricomycotina</taxon>
        <taxon>Agaricomycetes</taxon>
        <taxon>Agaricomycetidae</taxon>
        <taxon>Agaricales</taxon>
        <taxon>Marasmiineae</taxon>
        <taxon>Mycenaceae</taxon>
        <taxon>Mycena</taxon>
    </lineage>
</organism>
<dbReference type="EMBL" id="JARIHO010000025">
    <property type="protein sequence ID" value="KAJ7342550.1"/>
    <property type="molecule type" value="Genomic_DNA"/>
</dbReference>
<protein>
    <recommendedName>
        <fullName evidence="1">Integrase core domain-containing protein</fullName>
    </recommendedName>
</protein>
<dbReference type="InterPro" id="IPR058913">
    <property type="entry name" value="Integrase_dom_put"/>
</dbReference>
<evidence type="ECO:0000313" key="3">
    <source>
        <dbReference type="Proteomes" id="UP001218218"/>
    </source>
</evidence>
<dbReference type="Pfam" id="PF24764">
    <property type="entry name" value="rva_4"/>
    <property type="match status" value="1"/>
</dbReference>